<sequence>MGLGCAMSEASSLRRRAAYGLAAGVAAAGATTDANGAVFYSGLQEIAIGQGFKQNLQINDDEYNDLVLRNYVFSNGNYQGGTVPFAPGAVAGFSMNGLNYASALNAGDVIDQSTLGGFAFSLALGTANPNAQFKNADNKYIGFAFPIGPTDLYYAWVRVSINNAAGTFIVHDWAWENETGVPIVAGAGGLGDFDVNAVVDGNDFLVWQRNYADPNGVPPGTGYDGADLADWKTAFGNGAPAVAAVAAVPEPGALGLLAAGASGVELLRRRRTSRRTS</sequence>
<dbReference type="InterPro" id="IPR013424">
    <property type="entry name" value="Ice-binding_C"/>
</dbReference>
<dbReference type="AlphaFoldDB" id="A0A517U194"/>
<reference evidence="1 2" key="1">
    <citation type="submission" date="2019-02" db="EMBL/GenBank/DDBJ databases">
        <title>Deep-cultivation of Planctomycetes and their phenomic and genomic characterization uncovers novel biology.</title>
        <authorList>
            <person name="Wiegand S."/>
            <person name="Jogler M."/>
            <person name="Boedeker C."/>
            <person name="Pinto D."/>
            <person name="Vollmers J."/>
            <person name="Rivas-Marin E."/>
            <person name="Kohn T."/>
            <person name="Peeters S.H."/>
            <person name="Heuer A."/>
            <person name="Rast P."/>
            <person name="Oberbeckmann S."/>
            <person name="Bunk B."/>
            <person name="Jeske O."/>
            <person name="Meyerdierks A."/>
            <person name="Storesund J.E."/>
            <person name="Kallscheuer N."/>
            <person name="Luecker S."/>
            <person name="Lage O.M."/>
            <person name="Pohl T."/>
            <person name="Merkel B.J."/>
            <person name="Hornburger P."/>
            <person name="Mueller R.-W."/>
            <person name="Bruemmer F."/>
            <person name="Labrenz M."/>
            <person name="Spormann A.M."/>
            <person name="Op den Camp H."/>
            <person name="Overmann J."/>
            <person name="Amann R."/>
            <person name="Jetten M.S.M."/>
            <person name="Mascher T."/>
            <person name="Medema M.H."/>
            <person name="Devos D.P."/>
            <person name="Kaster A.-K."/>
            <person name="Ovreas L."/>
            <person name="Rohde M."/>
            <person name="Galperin M.Y."/>
            <person name="Jogler C."/>
        </authorList>
    </citation>
    <scope>NUCLEOTIDE SEQUENCE [LARGE SCALE GENOMIC DNA]</scope>
    <source>
        <strain evidence="1 2">I41</strain>
    </source>
</reference>
<dbReference type="Proteomes" id="UP000317909">
    <property type="component" value="Chromosome"/>
</dbReference>
<evidence type="ECO:0000313" key="1">
    <source>
        <dbReference type="EMBL" id="QDT74398.1"/>
    </source>
</evidence>
<keyword evidence="2" id="KW-1185">Reference proteome</keyword>
<accession>A0A517U194</accession>
<dbReference type="NCBIfam" id="TIGR02595">
    <property type="entry name" value="PEP_CTERM"/>
    <property type="match status" value="1"/>
</dbReference>
<name>A0A517U194_9BACT</name>
<dbReference type="RefSeq" id="WP_168206970.1">
    <property type="nucleotide sequence ID" value="NZ_CP036339.1"/>
</dbReference>
<proteinExistence type="predicted"/>
<organism evidence="1 2">
    <name type="scientific">Lacipirellula limnantheis</name>
    <dbReference type="NCBI Taxonomy" id="2528024"/>
    <lineage>
        <taxon>Bacteria</taxon>
        <taxon>Pseudomonadati</taxon>
        <taxon>Planctomycetota</taxon>
        <taxon>Planctomycetia</taxon>
        <taxon>Pirellulales</taxon>
        <taxon>Lacipirellulaceae</taxon>
        <taxon>Lacipirellula</taxon>
    </lineage>
</organism>
<protein>
    <recommendedName>
        <fullName evidence="3">PEP-CTERM protein-sorting domain-containing protein</fullName>
    </recommendedName>
</protein>
<evidence type="ECO:0008006" key="3">
    <source>
        <dbReference type="Google" id="ProtNLM"/>
    </source>
</evidence>
<gene>
    <name evidence="1" type="ORF">I41_35930</name>
</gene>
<dbReference type="EMBL" id="CP036339">
    <property type="protein sequence ID" value="QDT74398.1"/>
    <property type="molecule type" value="Genomic_DNA"/>
</dbReference>
<evidence type="ECO:0000313" key="2">
    <source>
        <dbReference type="Proteomes" id="UP000317909"/>
    </source>
</evidence>
<dbReference type="KEGG" id="llh:I41_35930"/>